<dbReference type="OrthoDB" id="6359816at2759"/>
<evidence type="ECO:0000313" key="4">
    <source>
        <dbReference type="Proteomes" id="UP000799302"/>
    </source>
</evidence>
<dbReference type="PROSITE" id="PS50097">
    <property type="entry name" value="BTB"/>
    <property type="match status" value="1"/>
</dbReference>
<dbReference type="PANTHER" id="PTHR47843:SF5">
    <property type="entry name" value="BTB_POZ DOMAIN PROTEIN"/>
    <property type="match status" value="1"/>
</dbReference>
<dbReference type="Gene3D" id="3.30.710.10">
    <property type="entry name" value="Potassium Channel Kv1.1, Chain A"/>
    <property type="match status" value="1"/>
</dbReference>
<dbReference type="CDD" id="cd18186">
    <property type="entry name" value="BTB_POZ_ZBTB_KLHL-like"/>
    <property type="match status" value="1"/>
</dbReference>
<dbReference type="InterPro" id="IPR011333">
    <property type="entry name" value="SKP1/BTB/POZ_sf"/>
</dbReference>
<sequence length="316" mass="34818">MAANTELMNALQTLLEIGKYSDLTIVCGERSWAVHRAIICSRSGFFDGACSGRFREAQTGIIDLSADDPEAIEHMIKYFYKLDYLVPSISNSASYPTSPLSSPSNPFFTNHTPTTQPLNLAFVEDPLLATAAANAPITPQTPPTIATTSIPISQPTSPLSSPGPYQMDFFSSSSFKRPYSPRSRTTSITSPTWDASTPLTTPSIASPDTDTPHLITHAAVYALAEKYQIHGLKTLARQKFSAQLNHHWTSSEFPAAMAEVYTSTVEQDRGLRDLVVQVFRKHPEVARRRDVGDMVKEMPDLAWELFKVGWGLPITH</sequence>
<keyword evidence="4" id="KW-1185">Reference proteome</keyword>
<accession>A0A6A6TUB3</accession>
<feature type="compositionally biased region" description="Low complexity" evidence="1">
    <location>
        <begin position="138"/>
        <end position="162"/>
    </location>
</feature>
<proteinExistence type="predicted"/>
<dbReference type="InterPro" id="IPR000210">
    <property type="entry name" value="BTB/POZ_dom"/>
</dbReference>
<dbReference type="AlphaFoldDB" id="A0A6A6TUB3"/>
<feature type="domain" description="BTB" evidence="2">
    <location>
        <begin position="21"/>
        <end position="88"/>
    </location>
</feature>
<dbReference type="PANTHER" id="PTHR47843">
    <property type="entry name" value="BTB DOMAIN-CONTAINING PROTEIN-RELATED"/>
    <property type="match status" value="1"/>
</dbReference>
<gene>
    <name evidence="3" type="ORF">BT63DRAFT_460775</name>
</gene>
<dbReference type="Pfam" id="PF00651">
    <property type="entry name" value="BTB"/>
    <property type="match status" value="1"/>
</dbReference>
<dbReference type="SMART" id="SM00225">
    <property type="entry name" value="BTB"/>
    <property type="match status" value="1"/>
</dbReference>
<organism evidence="3 4">
    <name type="scientific">Microthyrium microscopicum</name>
    <dbReference type="NCBI Taxonomy" id="703497"/>
    <lineage>
        <taxon>Eukaryota</taxon>
        <taxon>Fungi</taxon>
        <taxon>Dikarya</taxon>
        <taxon>Ascomycota</taxon>
        <taxon>Pezizomycotina</taxon>
        <taxon>Dothideomycetes</taxon>
        <taxon>Dothideomycetes incertae sedis</taxon>
        <taxon>Microthyriales</taxon>
        <taxon>Microthyriaceae</taxon>
        <taxon>Microthyrium</taxon>
    </lineage>
</organism>
<evidence type="ECO:0000259" key="2">
    <source>
        <dbReference type="PROSITE" id="PS50097"/>
    </source>
</evidence>
<evidence type="ECO:0000313" key="3">
    <source>
        <dbReference type="EMBL" id="KAF2663659.1"/>
    </source>
</evidence>
<evidence type="ECO:0000256" key="1">
    <source>
        <dbReference type="SAM" id="MobiDB-lite"/>
    </source>
</evidence>
<name>A0A6A6TUB3_9PEZI</name>
<dbReference type="SUPFAM" id="SSF54695">
    <property type="entry name" value="POZ domain"/>
    <property type="match status" value="1"/>
</dbReference>
<dbReference type="Proteomes" id="UP000799302">
    <property type="component" value="Unassembled WGS sequence"/>
</dbReference>
<reference evidence="3" key="1">
    <citation type="journal article" date="2020" name="Stud. Mycol.">
        <title>101 Dothideomycetes genomes: a test case for predicting lifestyles and emergence of pathogens.</title>
        <authorList>
            <person name="Haridas S."/>
            <person name="Albert R."/>
            <person name="Binder M."/>
            <person name="Bloem J."/>
            <person name="Labutti K."/>
            <person name="Salamov A."/>
            <person name="Andreopoulos B."/>
            <person name="Baker S."/>
            <person name="Barry K."/>
            <person name="Bills G."/>
            <person name="Bluhm B."/>
            <person name="Cannon C."/>
            <person name="Castanera R."/>
            <person name="Culley D."/>
            <person name="Daum C."/>
            <person name="Ezra D."/>
            <person name="Gonzalez J."/>
            <person name="Henrissat B."/>
            <person name="Kuo A."/>
            <person name="Liang C."/>
            <person name="Lipzen A."/>
            <person name="Lutzoni F."/>
            <person name="Magnuson J."/>
            <person name="Mondo S."/>
            <person name="Nolan M."/>
            <person name="Ohm R."/>
            <person name="Pangilinan J."/>
            <person name="Park H.-J."/>
            <person name="Ramirez L."/>
            <person name="Alfaro M."/>
            <person name="Sun H."/>
            <person name="Tritt A."/>
            <person name="Yoshinaga Y."/>
            <person name="Zwiers L.-H."/>
            <person name="Turgeon B."/>
            <person name="Goodwin S."/>
            <person name="Spatafora J."/>
            <person name="Crous P."/>
            <person name="Grigoriev I."/>
        </authorList>
    </citation>
    <scope>NUCLEOTIDE SEQUENCE</scope>
    <source>
        <strain evidence="3">CBS 115976</strain>
    </source>
</reference>
<protein>
    <recommendedName>
        <fullName evidence="2">BTB domain-containing protein</fullName>
    </recommendedName>
</protein>
<feature type="compositionally biased region" description="Low complexity" evidence="1">
    <location>
        <begin position="177"/>
        <end position="192"/>
    </location>
</feature>
<dbReference type="EMBL" id="MU004244">
    <property type="protein sequence ID" value="KAF2663659.1"/>
    <property type="molecule type" value="Genomic_DNA"/>
</dbReference>
<feature type="region of interest" description="Disordered" evidence="1">
    <location>
        <begin position="138"/>
        <end position="194"/>
    </location>
</feature>